<evidence type="ECO:0000313" key="22">
    <source>
        <dbReference type="EMBL" id="CAF4336445.1"/>
    </source>
</evidence>
<comment type="subcellular location">
    <subcellularLocation>
        <location evidence="1">Nucleus</location>
    </subcellularLocation>
</comment>
<evidence type="ECO:0000259" key="17">
    <source>
        <dbReference type="PROSITE" id="PS50135"/>
    </source>
</evidence>
<dbReference type="GO" id="GO:0003713">
    <property type="term" value="F:transcription coactivator activity"/>
    <property type="evidence" value="ECO:0007669"/>
    <property type="project" value="TreeGrafter"/>
</dbReference>
<dbReference type="SMART" id="SM00551">
    <property type="entry name" value="ZnF_TAZ"/>
    <property type="match status" value="1"/>
</dbReference>
<feature type="coiled-coil region" evidence="15">
    <location>
        <begin position="198"/>
        <end position="225"/>
    </location>
</feature>
<proteinExistence type="predicted"/>
<dbReference type="Gene3D" id="3.30.60.90">
    <property type="match status" value="1"/>
</dbReference>
<sequence>RHRWTQHTSRVTIRVLASSSKICEVKPNLKKYYPNEVRDNYPYRAKAVFAFQNIEGVDIVFFGMYVQEYDQHCSEPNTRRVYISFLDFVDFFQPQLYQTDVYHEILIGYLDYIKQLGYMYVHIWAYPPSEDNDYIFHCRPAEQSVMEPKAFQNWFGNMLDKAIIEHVVVDYKDILKDCLDNQVLNALNIPYFEGDFWLNVIEESIEKLDQQEDRREQEIEATTQMEDSDFDDHIEPEDLTDAKNQMPTCRDLMSKIYVTMKKYKKEFFVIRVGNPMASYPAVNDTDALIQCGLMDTREAFLIFCHSNHYEFSSLRRAKFSTMVLLYKLHTSTTDNFTYNCNTCRQQCDIRYHCTVCEDLDLCEKCYNLEPKHEHKMERSVPSIVEECDQNSSNPNGKSIASSQLQRQQSMQHCIEALLHAVKCRKINCINRSCFRYKRVVQHTKECKGRNSQCNVCKHVVFLSWYHAKSCMDQYCQVPFCTNLKTKIQKQRAASIQMKRHRMLTTTIARTSTMES</sequence>
<dbReference type="InterPro" id="IPR013178">
    <property type="entry name" value="Histone_AcTrfase_Rtt109/CBP"/>
</dbReference>
<dbReference type="AlphaFoldDB" id="A0A815QTL9"/>
<dbReference type="EMBL" id="CAJOBA010056553">
    <property type="protein sequence ID" value="CAF4293126.1"/>
    <property type="molecule type" value="Genomic_DNA"/>
</dbReference>
<keyword evidence="3" id="KW-0808">Transferase</keyword>
<evidence type="ECO:0000256" key="9">
    <source>
        <dbReference type="ARBA" id="ARBA00023159"/>
    </source>
</evidence>
<dbReference type="PROSITE" id="PS50134">
    <property type="entry name" value="ZF_TAZ"/>
    <property type="match status" value="1"/>
</dbReference>
<reference evidence="19" key="1">
    <citation type="submission" date="2021-02" db="EMBL/GenBank/DDBJ databases">
        <authorList>
            <person name="Nowell W R."/>
        </authorList>
    </citation>
    <scope>NUCLEOTIDE SEQUENCE</scope>
</reference>
<dbReference type="SMART" id="SM00291">
    <property type="entry name" value="ZnF_ZZ"/>
    <property type="match status" value="1"/>
</dbReference>
<dbReference type="Proteomes" id="UP000663829">
    <property type="component" value="Unassembled WGS sequence"/>
</dbReference>
<dbReference type="Pfam" id="PF02135">
    <property type="entry name" value="zf-TAZ"/>
    <property type="match status" value="1"/>
</dbReference>
<dbReference type="Gene3D" id="1.20.1020.10">
    <property type="entry name" value="TAZ domain"/>
    <property type="match status" value="1"/>
</dbReference>
<evidence type="ECO:0000256" key="1">
    <source>
        <dbReference type="ARBA" id="ARBA00004123"/>
    </source>
</evidence>
<evidence type="ECO:0000256" key="7">
    <source>
        <dbReference type="ARBA" id="ARBA00022853"/>
    </source>
</evidence>
<dbReference type="SUPFAM" id="SSF57933">
    <property type="entry name" value="TAZ domain"/>
    <property type="match status" value="1"/>
</dbReference>
<accession>A0A815QTL9</accession>
<keyword evidence="4 13" id="KW-0479">Metal-binding</keyword>
<dbReference type="PROSITE" id="PS01357">
    <property type="entry name" value="ZF_ZZ_1"/>
    <property type="match status" value="1"/>
</dbReference>
<dbReference type="Proteomes" id="UP000682733">
    <property type="component" value="Unassembled WGS sequence"/>
</dbReference>
<evidence type="ECO:0000256" key="3">
    <source>
        <dbReference type="ARBA" id="ARBA00022679"/>
    </source>
</evidence>
<dbReference type="InterPro" id="IPR000433">
    <property type="entry name" value="Znf_ZZ"/>
</dbReference>
<feature type="domain" description="TAZ-type" evidence="16">
    <location>
        <begin position="403"/>
        <end position="483"/>
    </location>
</feature>
<name>A0A815QTL9_9BILA</name>
<dbReference type="InterPro" id="IPR035898">
    <property type="entry name" value="TAZ_dom_sf"/>
</dbReference>
<dbReference type="EMBL" id="CAJNOQ010020385">
    <property type="protein sequence ID" value="CAF1467759.1"/>
    <property type="molecule type" value="Genomic_DNA"/>
</dbReference>
<dbReference type="GO" id="GO:0008270">
    <property type="term" value="F:zinc ion binding"/>
    <property type="evidence" value="ECO:0007669"/>
    <property type="project" value="UniProtKB-KW"/>
</dbReference>
<gene>
    <name evidence="19" type="ORF">GPM918_LOCUS35342</name>
    <name evidence="20" type="ORF">OVA965_LOCUS37105</name>
    <name evidence="22" type="ORF">SRO942_LOCUS36061</name>
    <name evidence="21" type="ORF">TMI583_LOCUS38158</name>
</gene>
<dbReference type="EC" id="2.3.1.48" evidence="2"/>
<evidence type="ECO:0000256" key="5">
    <source>
        <dbReference type="ARBA" id="ARBA00022771"/>
    </source>
</evidence>
<dbReference type="PROSITE" id="PS50135">
    <property type="entry name" value="ZF_ZZ_2"/>
    <property type="match status" value="1"/>
</dbReference>
<feature type="domain" description="CBP/p300-type HAT" evidence="18">
    <location>
        <begin position="1"/>
        <end position="333"/>
    </location>
</feature>
<organism evidence="19 23">
    <name type="scientific">Didymodactylos carnosus</name>
    <dbReference type="NCBI Taxonomy" id="1234261"/>
    <lineage>
        <taxon>Eukaryota</taxon>
        <taxon>Metazoa</taxon>
        <taxon>Spiralia</taxon>
        <taxon>Gnathifera</taxon>
        <taxon>Rotifera</taxon>
        <taxon>Eurotatoria</taxon>
        <taxon>Bdelloidea</taxon>
        <taxon>Philodinida</taxon>
        <taxon>Philodinidae</taxon>
        <taxon>Didymodactylos</taxon>
    </lineage>
</organism>
<keyword evidence="9" id="KW-0010">Activator</keyword>
<comment type="catalytic activity">
    <reaction evidence="12">
        <text>L-lysyl-[protein] + acetyl-CoA = N(6)-acetyl-L-lysyl-[protein] + CoA + H(+)</text>
        <dbReference type="Rhea" id="RHEA:45948"/>
        <dbReference type="Rhea" id="RHEA-COMP:9752"/>
        <dbReference type="Rhea" id="RHEA-COMP:10731"/>
        <dbReference type="ChEBI" id="CHEBI:15378"/>
        <dbReference type="ChEBI" id="CHEBI:29969"/>
        <dbReference type="ChEBI" id="CHEBI:57287"/>
        <dbReference type="ChEBI" id="CHEBI:57288"/>
        <dbReference type="ChEBI" id="CHEBI:61930"/>
        <dbReference type="EC" id="2.3.1.48"/>
    </reaction>
</comment>
<feature type="domain" description="ZZ-type" evidence="17">
    <location>
        <begin position="335"/>
        <end position="384"/>
    </location>
</feature>
<dbReference type="SMART" id="SM01250">
    <property type="entry name" value="KAT11"/>
    <property type="match status" value="1"/>
</dbReference>
<dbReference type="InterPro" id="IPR043145">
    <property type="entry name" value="Znf_ZZ_sf"/>
</dbReference>
<feature type="zinc finger region" description="TAZ-type" evidence="13">
    <location>
        <begin position="403"/>
        <end position="483"/>
    </location>
</feature>
<keyword evidence="5 14" id="KW-0863">Zinc-finger</keyword>
<keyword evidence="8" id="KW-0805">Transcription regulation</keyword>
<evidence type="ECO:0000256" key="6">
    <source>
        <dbReference type="ARBA" id="ARBA00022833"/>
    </source>
</evidence>
<dbReference type="EMBL" id="CAJOBC010085851">
    <property type="protein sequence ID" value="CAF4336445.1"/>
    <property type="molecule type" value="Genomic_DNA"/>
</dbReference>
<evidence type="ECO:0000256" key="8">
    <source>
        <dbReference type="ARBA" id="ARBA00023015"/>
    </source>
</evidence>
<dbReference type="Proteomes" id="UP000677228">
    <property type="component" value="Unassembled WGS sequence"/>
</dbReference>
<dbReference type="InterPro" id="IPR031162">
    <property type="entry name" value="CBP_P300_HAT"/>
</dbReference>
<evidence type="ECO:0000313" key="19">
    <source>
        <dbReference type="EMBL" id="CAF1467759.1"/>
    </source>
</evidence>
<keyword evidence="6 13" id="KW-0862">Zinc</keyword>
<dbReference type="Pfam" id="PF08214">
    <property type="entry name" value="HAT_KAT11"/>
    <property type="match status" value="1"/>
</dbReference>
<dbReference type="GO" id="GO:0000123">
    <property type="term" value="C:histone acetyltransferase complex"/>
    <property type="evidence" value="ECO:0007669"/>
    <property type="project" value="TreeGrafter"/>
</dbReference>
<evidence type="ECO:0000256" key="10">
    <source>
        <dbReference type="ARBA" id="ARBA00023163"/>
    </source>
</evidence>
<dbReference type="Proteomes" id="UP000681722">
    <property type="component" value="Unassembled WGS sequence"/>
</dbReference>
<keyword evidence="10" id="KW-0804">Transcription</keyword>
<comment type="caution">
    <text evidence="19">The sequence shown here is derived from an EMBL/GenBank/DDBJ whole genome shotgun (WGS) entry which is preliminary data.</text>
</comment>
<dbReference type="OrthoDB" id="899at2759"/>
<evidence type="ECO:0000256" key="4">
    <source>
        <dbReference type="ARBA" id="ARBA00022723"/>
    </source>
</evidence>
<dbReference type="GO" id="GO:0045944">
    <property type="term" value="P:positive regulation of transcription by RNA polymerase II"/>
    <property type="evidence" value="ECO:0007669"/>
    <property type="project" value="TreeGrafter"/>
</dbReference>
<evidence type="ECO:0000313" key="21">
    <source>
        <dbReference type="EMBL" id="CAF4293126.1"/>
    </source>
</evidence>
<evidence type="ECO:0000259" key="16">
    <source>
        <dbReference type="PROSITE" id="PS50134"/>
    </source>
</evidence>
<evidence type="ECO:0000256" key="2">
    <source>
        <dbReference type="ARBA" id="ARBA00013184"/>
    </source>
</evidence>
<dbReference type="PANTHER" id="PTHR13808:SF1">
    <property type="entry name" value="HISTONE ACETYLTRANSFERASE"/>
    <property type="match status" value="1"/>
</dbReference>
<dbReference type="GO" id="GO:0005634">
    <property type="term" value="C:nucleus"/>
    <property type="evidence" value="ECO:0007669"/>
    <property type="project" value="UniProtKB-SubCell"/>
</dbReference>
<dbReference type="EMBL" id="CAJNOK010034517">
    <property type="protein sequence ID" value="CAF1504808.1"/>
    <property type="molecule type" value="Genomic_DNA"/>
</dbReference>
<evidence type="ECO:0000313" key="20">
    <source>
        <dbReference type="EMBL" id="CAF1504808.1"/>
    </source>
</evidence>
<evidence type="ECO:0000256" key="14">
    <source>
        <dbReference type="PROSITE-ProRule" id="PRU00228"/>
    </source>
</evidence>
<keyword evidence="7" id="KW-0156">Chromatin regulator</keyword>
<dbReference type="GO" id="GO:0005667">
    <property type="term" value="C:transcription regulator complex"/>
    <property type="evidence" value="ECO:0007669"/>
    <property type="project" value="TreeGrafter"/>
</dbReference>
<feature type="non-terminal residue" evidence="19">
    <location>
        <position position="515"/>
    </location>
</feature>
<evidence type="ECO:0000256" key="12">
    <source>
        <dbReference type="ARBA" id="ARBA00048017"/>
    </source>
</evidence>
<evidence type="ECO:0000313" key="23">
    <source>
        <dbReference type="Proteomes" id="UP000663829"/>
    </source>
</evidence>
<evidence type="ECO:0000259" key="18">
    <source>
        <dbReference type="PROSITE" id="PS51727"/>
    </source>
</evidence>
<dbReference type="SUPFAM" id="SSF57850">
    <property type="entry name" value="RING/U-box"/>
    <property type="match status" value="1"/>
</dbReference>
<dbReference type="InterPro" id="IPR000197">
    <property type="entry name" value="Znf_TAZ"/>
</dbReference>
<evidence type="ECO:0000256" key="15">
    <source>
        <dbReference type="SAM" id="Coils"/>
    </source>
</evidence>
<evidence type="ECO:0000256" key="11">
    <source>
        <dbReference type="ARBA" id="ARBA00023242"/>
    </source>
</evidence>
<keyword evidence="23" id="KW-1185">Reference proteome</keyword>
<keyword evidence="15" id="KW-0175">Coiled coil</keyword>
<evidence type="ECO:0000256" key="13">
    <source>
        <dbReference type="PROSITE-ProRule" id="PRU00203"/>
    </source>
</evidence>
<dbReference type="PROSITE" id="PS51727">
    <property type="entry name" value="CBP_P300_HAT"/>
    <property type="match status" value="1"/>
</dbReference>
<protein>
    <recommendedName>
        <fullName evidence="2">histone acetyltransferase</fullName>
        <ecNumber evidence="2">2.3.1.48</ecNumber>
    </recommendedName>
</protein>
<dbReference type="Pfam" id="PF00569">
    <property type="entry name" value="ZZ"/>
    <property type="match status" value="1"/>
</dbReference>
<dbReference type="GO" id="GO:0004402">
    <property type="term" value="F:histone acetyltransferase activity"/>
    <property type="evidence" value="ECO:0007669"/>
    <property type="project" value="InterPro"/>
</dbReference>
<dbReference type="GO" id="GO:0031490">
    <property type="term" value="F:chromatin DNA binding"/>
    <property type="evidence" value="ECO:0007669"/>
    <property type="project" value="TreeGrafter"/>
</dbReference>
<dbReference type="PANTHER" id="PTHR13808">
    <property type="entry name" value="CBP/P300-RELATED"/>
    <property type="match status" value="1"/>
</dbReference>
<keyword evidence="11" id="KW-0539">Nucleus</keyword>